<dbReference type="InterPro" id="IPR039283">
    <property type="entry name" value="MOSPD1/3"/>
</dbReference>
<protein>
    <recommendedName>
        <fullName evidence="3">Motile sperm domain-containing protein 1</fullName>
    </recommendedName>
</protein>
<evidence type="ECO:0000256" key="6">
    <source>
        <dbReference type="ARBA" id="ARBA00022989"/>
    </source>
</evidence>
<dbReference type="InterPro" id="IPR013783">
    <property type="entry name" value="Ig-like_fold"/>
</dbReference>
<proteinExistence type="predicted"/>
<evidence type="ECO:0000256" key="1">
    <source>
        <dbReference type="ARBA" id="ARBA00004477"/>
    </source>
</evidence>
<evidence type="ECO:0000256" key="3">
    <source>
        <dbReference type="ARBA" id="ARBA00020941"/>
    </source>
</evidence>
<dbReference type="PANTHER" id="PTHR34441">
    <property type="entry name" value="MOTILE SPERM DOMAIN-CONTAINING PROTEIN 1"/>
    <property type="match status" value="1"/>
</dbReference>
<dbReference type="RefSeq" id="XP_020908821.1">
    <property type="nucleotide sequence ID" value="XM_021053162.2"/>
</dbReference>
<keyword evidence="8 10" id="KW-0472">Membrane</keyword>
<dbReference type="PANTHER" id="PTHR34441:SF1">
    <property type="entry name" value="MOTILE SPERM DOMAIN-CONTAINING 1"/>
    <property type="match status" value="1"/>
</dbReference>
<dbReference type="GeneID" id="110246789"/>
<dbReference type="Gene3D" id="2.60.40.10">
    <property type="entry name" value="Immunoglobulins"/>
    <property type="match status" value="1"/>
</dbReference>
<dbReference type="InterPro" id="IPR008962">
    <property type="entry name" value="PapD-like_sf"/>
</dbReference>
<evidence type="ECO:0000256" key="8">
    <source>
        <dbReference type="ARBA" id="ARBA00023136"/>
    </source>
</evidence>
<dbReference type="OMA" id="VYNPYEF"/>
<dbReference type="GO" id="GO:0005789">
    <property type="term" value="C:endoplasmic reticulum membrane"/>
    <property type="evidence" value="ECO:0007669"/>
    <property type="project" value="UniProtKB-SubCell"/>
</dbReference>
<feature type="transmembrane region" description="Helical" evidence="10">
    <location>
        <begin position="160"/>
        <end position="178"/>
    </location>
</feature>
<sequence>MRSVQSSHFTDGSLPVFVFPNSLTFYVDDQATHKQVLTVYNPYEFLLRFKVLCTAPSRYLVVDAEGLIKPRCCIDIVIRHTAIQSTLSDQHDKFRLHVFEHGVDKVLGKKEIPSIVLQSRSKQEKEKSKKLTKDRTVRFENKTDHSLLSDQQGTGYSPSIWVVLLTFVCIAALMLPLQEEQSTTSKLPSYLHLSVTQKLVAAFILGLVTMALLKKH</sequence>
<dbReference type="Pfam" id="PF00635">
    <property type="entry name" value="Motile_Sperm"/>
    <property type="match status" value="1"/>
</dbReference>
<keyword evidence="4 10" id="KW-0812">Transmembrane</keyword>
<feature type="transmembrane region" description="Helical" evidence="10">
    <location>
        <begin position="190"/>
        <end position="213"/>
    </location>
</feature>
<dbReference type="KEGG" id="epa:110246789"/>
<dbReference type="OrthoDB" id="10022288at2759"/>
<dbReference type="FunFam" id="2.60.40.10:FF:000431">
    <property type="entry name" value="motile sperm domain-containing protein 1"/>
    <property type="match status" value="1"/>
</dbReference>
<evidence type="ECO:0000256" key="10">
    <source>
        <dbReference type="SAM" id="Phobius"/>
    </source>
</evidence>
<evidence type="ECO:0000256" key="9">
    <source>
        <dbReference type="ARBA" id="ARBA00045707"/>
    </source>
</evidence>
<evidence type="ECO:0000256" key="7">
    <source>
        <dbReference type="ARBA" id="ARBA00023034"/>
    </source>
</evidence>
<evidence type="ECO:0000313" key="12">
    <source>
        <dbReference type="EnsemblMetazoa" id="XP_020908821.1"/>
    </source>
</evidence>
<evidence type="ECO:0000256" key="5">
    <source>
        <dbReference type="ARBA" id="ARBA00022824"/>
    </source>
</evidence>
<accession>A0A913XS22</accession>
<dbReference type="EnsemblMetazoa" id="XM_021053162.2">
    <property type="protein sequence ID" value="XP_020908821.1"/>
    <property type="gene ID" value="LOC110246789"/>
</dbReference>
<comment type="function">
    <text evidence="9">Plays a role in differentiation and/or proliferation of mesenchymal stem cells. Proposed to be involved in epithelial-to-mesenchymal transition (EMT). However, another study suggests that it is not required for EMT or stem cell self-renewal and acts during later stages of differentiation.</text>
</comment>
<dbReference type="Proteomes" id="UP000887567">
    <property type="component" value="Unplaced"/>
</dbReference>
<dbReference type="AlphaFoldDB" id="A0A913XS22"/>
<feature type="domain" description="MSP" evidence="11">
    <location>
        <begin position="16"/>
        <end position="101"/>
    </location>
</feature>
<organism evidence="12 13">
    <name type="scientific">Exaiptasia diaphana</name>
    <name type="common">Tropical sea anemone</name>
    <name type="synonym">Aiptasia pulchella</name>
    <dbReference type="NCBI Taxonomy" id="2652724"/>
    <lineage>
        <taxon>Eukaryota</taxon>
        <taxon>Metazoa</taxon>
        <taxon>Cnidaria</taxon>
        <taxon>Anthozoa</taxon>
        <taxon>Hexacorallia</taxon>
        <taxon>Actiniaria</taxon>
        <taxon>Aiptasiidae</taxon>
        <taxon>Exaiptasia</taxon>
    </lineage>
</organism>
<keyword evidence="13" id="KW-1185">Reference proteome</keyword>
<dbReference type="GO" id="GO:0000139">
    <property type="term" value="C:Golgi membrane"/>
    <property type="evidence" value="ECO:0007669"/>
    <property type="project" value="UniProtKB-SubCell"/>
</dbReference>
<evidence type="ECO:0000256" key="4">
    <source>
        <dbReference type="ARBA" id="ARBA00022692"/>
    </source>
</evidence>
<keyword evidence="5" id="KW-0256">Endoplasmic reticulum</keyword>
<keyword evidence="6 10" id="KW-1133">Transmembrane helix</keyword>
<reference evidence="12" key="1">
    <citation type="submission" date="2022-11" db="UniProtKB">
        <authorList>
            <consortium name="EnsemblMetazoa"/>
        </authorList>
    </citation>
    <scope>IDENTIFICATION</scope>
</reference>
<evidence type="ECO:0000313" key="13">
    <source>
        <dbReference type="Proteomes" id="UP000887567"/>
    </source>
</evidence>
<evidence type="ECO:0000259" key="11">
    <source>
        <dbReference type="Pfam" id="PF00635"/>
    </source>
</evidence>
<name>A0A913XS22_EXADI</name>
<comment type="subcellular location">
    <subcellularLocation>
        <location evidence="1">Endoplasmic reticulum membrane</location>
        <topology evidence="1">Multi-pass membrane protein</topology>
    </subcellularLocation>
    <subcellularLocation>
        <location evidence="2">Golgi apparatus membrane</location>
        <topology evidence="2">Multi-pass membrane protein</topology>
    </subcellularLocation>
</comment>
<dbReference type="SUPFAM" id="SSF49354">
    <property type="entry name" value="PapD-like"/>
    <property type="match status" value="1"/>
</dbReference>
<dbReference type="InterPro" id="IPR000535">
    <property type="entry name" value="MSP_dom"/>
</dbReference>
<evidence type="ECO:0000256" key="2">
    <source>
        <dbReference type="ARBA" id="ARBA00004653"/>
    </source>
</evidence>
<keyword evidence="7" id="KW-0333">Golgi apparatus</keyword>